<sequence>MGFDFLQTRSQRYPPVTIVERGVIRPAFSASRASRPHPIPEYGVDDDYYDYDHIPQGGLPDKSGPSRLRTSLSYCTISSHLTSASTSSSSSSDLEPPYPPTPLYTDSFPDTPSSASRSSLDSRPPLPFDVSPLEPKRKPWSGRGSQDSQRSMDDGFSQRPPVYARESPTSIRRPLPLLPISPTSPRQSSAIRPLPIPVEHPPPYAAAIQSYSPPDHRRKSIRPLPKVPPRQRTAAPRPDLSAVSPPQLPVRKTQEEWASAEEGLRQVPVTEVIDWDAVEEAMLDADSDDHGDSDSTIGPG</sequence>
<evidence type="ECO:0000313" key="2">
    <source>
        <dbReference type="EMBL" id="TFK56025.1"/>
    </source>
</evidence>
<feature type="compositionally biased region" description="Low complexity" evidence="1">
    <location>
        <begin position="167"/>
        <end position="186"/>
    </location>
</feature>
<feature type="region of interest" description="Disordered" evidence="1">
    <location>
        <begin position="82"/>
        <end position="263"/>
    </location>
</feature>
<dbReference type="Proteomes" id="UP000305948">
    <property type="component" value="Unassembled WGS sequence"/>
</dbReference>
<keyword evidence="3" id="KW-1185">Reference proteome</keyword>
<dbReference type="AlphaFoldDB" id="A0A5C3NGL5"/>
<feature type="compositionally biased region" description="Low complexity" evidence="1">
    <location>
        <begin position="103"/>
        <end position="123"/>
    </location>
</feature>
<accession>A0A5C3NGL5</accession>
<feature type="compositionally biased region" description="Low complexity" evidence="1">
    <location>
        <begin position="82"/>
        <end position="95"/>
    </location>
</feature>
<feature type="compositionally biased region" description="Pro residues" evidence="1">
    <location>
        <begin position="194"/>
        <end position="204"/>
    </location>
</feature>
<organism evidence="2 3">
    <name type="scientific">Heliocybe sulcata</name>
    <dbReference type="NCBI Taxonomy" id="5364"/>
    <lineage>
        <taxon>Eukaryota</taxon>
        <taxon>Fungi</taxon>
        <taxon>Dikarya</taxon>
        <taxon>Basidiomycota</taxon>
        <taxon>Agaricomycotina</taxon>
        <taxon>Agaricomycetes</taxon>
        <taxon>Gloeophyllales</taxon>
        <taxon>Gloeophyllaceae</taxon>
        <taxon>Heliocybe</taxon>
    </lineage>
</organism>
<gene>
    <name evidence="2" type="ORF">OE88DRAFT_694845</name>
</gene>
<dbReference type="OrthoDB" id="10534356at2759"/>
<name>A0A5C3NGL5_9AGAM</name>
<reference evidence="2 3" key="1">
    <citation type="journal article" date="2019" name="Nat. Ecol. Evol.">
        <title>Megaphylogeny resolves global patterns of mushroom evolution.</title>
        <authorList>
            <person name="Varga T."/>
            <person name="Krizsan K."/>
            <person name="Foldi C."/>
            <person name="Dima B."/>
            <person name="Sanchez-Garcia M."/>
            <person name="Sanchez-Ramirez S."/>
            <person name="Szollosi G.J."/>
            <person name="Szarkandi J.G."/>
            <person name="Papp V."/>
            <person name="Albert L."/>
            <person name="Andreopoulos W."/>
            <person name="Angelini C."/>
            <person name="Antonin V."/>
            <person name="Barry K.W."/>
            <person name="Bougher N.L."/>
            <person name="Buchanan P."/>
            <person name="Buyck B."/>
            <person name="Bense V."/>
            <person name="Catcheside P."/>
            <person name="Chovatia M."/>
            <person name="Cooper J."/>
            <person name="Damon W."/>
            <person name="Desjardin D."/>
            <person name="Finy P."/>
            <person name="Geml J."/>
            <person name="Haridas S."/>
            <person name="Hughes K."/>
            <person name="Justo A."/>
            <person name="Karasinski D."/>
            <person name="Kautmanova I."/>
            <person name="Kiss B."/>
            <person name="Kocsube S."/>
            <person name="Kotiranta H."/>
            <person name="LaButti K.M."/>
            <person name="Lechner B.E."/>
            <person name="Liimatainen K."/>
            <person name="Lipzen A."/>
            <person name="Lukacs Z."/>
            <person name="Mihaltcheva S."/>
            <person name="Morgado L.N."/>
            <person name="Niskanen T."/>
            <person name="Noordeloos M.E."/>
            <person name="Ohm R.A."/>
            <person name="Ortiz-Santana B."/>
            <person name="Ovrebo C."/>
            <person name="Racz N."/>
            <person name="Riley R."/>
            <person name="Savchenko A."/>
            <person name="Shiryaev A."/>
            <person name="Soop K."/>
            <person name="Spirin V."/>
            <person name="Szebenyi C."/>
            <person name="Tomsovsky M."/>
            <person name="Tulloss R.E."/>
            <person name="Uehling J."/>
            <person name="Grigoriev I.V."/>
            <person name="Vagvolgyi C."/>
            <person name="Papp T."/>
            <person name="Martin F.M."/>
            <person name="Miettinen O."/>
            <person name="Hibbett D.S."/>
            <person name="Nagy L.G."/>
        </authorList>
    </citation>
    <scope>NUCLEOTIDE SEQUENCE [LARGE SCALE GENOMIC DNA]</scope>
    <source>
        <strain evidence="2 3">OMC1185</strain>
    </source>
</reference>
<evidence type="ECO:0000256" key="1">
    <source>
        <dbReference type="SAM" id="MobiDB-lite"/>
    </source>
</evidence>
<protein>
    <submittedName>
        <fullName evidence="2">Uncharacterized protein</fullName>
    </submittedName>
</protein>
<evidence type="ECO:0000313" key="3">
    <source>
        <dbReference type="Proteomes" id="UP000305948"/>
    </source>
</evidence>
<feature type="region of interest" description="Disordered" evidence="1">
    <location>
        <begin position="281"/>
        <end position="300"/>
    </location>
</feature>
<dbReference type="EMBL" id="ML213504">
    <property type="protein sequence ID" value="TFK56025.1"/>
    <property type="molecule type" value="Genomic_DNA"/>
</dbReference>
<proteinExistence type="predicted"/>